<sequence length="334" mass="36541">MYKLIGYKTALEYWNTVGARFLRDASMRRKATRKARAALRSTESPSLDGSTVRPGGCVLPLFVLVGTQEARTRTDCILSRSWLTDLPEGAFADAGSGFLISTPEFCFLQMARDLSLAQLIMLGYELCGSYAMVEGTAWDGAGAEGKAVMRKRSPLTSAEKLGAFVAKADGAYGRKKALRAVKYVLDGSASPRETALAMLLCLPYGLGGFGLPAPKLNYRIDIGKRAAPMADREYCVCDLYWPQQKIAVEYDSDLHHTGSFRIASDTKRRNTLAARNVTVIGVTRVQIDDVIQLRKTAKTLAKLMGKRLRCDSPKLVEKHYALRAELGIALAVDG</sequence>
<keyword evidence="2" id="KW-1185">Reference proteome</keyword>
<dbReference type="EMBL" id="JBBNOP010000003">
    <property type="protein sequence ID" value="MEQ3362231.1"/>
    <property type="molecule type" value="Genomic_DNA"/>
</dbReference>
<proteinExistence type="predicted"/>
<dbReference type="Proteomes" id="UP001487305">
    <property type="component" value="Unassembled WGS sequence"/>
</dbReference>
<protein>
    <recommendedName>
        <fullName evidence="3">DUF559 domain-containing protein</fullName>
    </recommendedName>
</protein>
<organism evidence="1 2">
    <name type="scientific">Raoultibacter massiliensis</name>
    <dbReference type="NCBI Taxonomy" id="1852371"/>
    <lineage>
        <taxon>Bacteria</taxon>
        <taxon>Bacillati</taxon>
        <taxon>Actinomycetota</taxon>
        <taxon>Coriobacteriia</taxon>
        <taxon>Eggerthellales</taxon>
        <taxon>Eggerthellaceae</taxon>
        <taxon>Raoultibacter</taxon>
    </lineage>
</organism>
<gene>
    <name evidence="1" type="ORF">AAA083_04475</name>
</gene>
<evidence type="ECO:0000313" key="1">
    <source>
        <dbReference type="EMBL" id="MEQ3362231.1"/>
    </source>
</evidence>
<reference evidence="1 2" key="1">
    <citation type="submission" date="2024-04" db="EMBL/GenBank/DDBJ databases">
        <title>Human intestinal bacterial collection.</title>
        <authorList>
            <person name="Pauvert C."/>
            <person name="Hitch T.C.A."/>
            <person name="Clavel T."/>
        </authorList>
    </citation>
    <scope>NUCLEOTIDE SEQUENCE [LARGE SCALE GENOMIC DNA]</scope>
    <source>
        <strain evidence="1 2">CLA-KB-H42</strain>
    </source>
</reference>
<comment type="caution">
    <text evidence="1">The sequence shown here is derived from an EMBL/GenBank/DDBJ whole genome shotgun (WGS) entry which is preliminary data.</text>
</comment>
<accession>A0ABV1JAW4</accession>
<dbReference type="RefSeq" id="WP_245874449.1">
    <property type="nucleotide sequence ID" value="NZ_DBFADM010000011.1"/>
</dbReference>
<evidence type="ECO:0008006" key="3">
    <source>
        <dbReference type="Google" id="ProtNLM"/>
    </source>
</evidence>
<dbReference type="Gene3D" id="3.40.960.10">
    <property type="entry name" value="VSR Endonuclease"/>
    <property type="match status" value="1"/>
</dbReference>
<name>A0ABV1JAW4_9ACTN</name>
<evidence type="ECO:0000313" key="2">
    <source>
        <dbReference type="Proteomes" id="UP001487305"/>
    </source>
</evidence>